<evidence type="ECO:0000313" key="2">
    <source>
        <dbReference type="EMBL" id="SUJ28770.1"/>
    </source>
</evidence>
<feature type="domain" description="Conjugative transposon TraM C-terminal" evidence="1">
    <location>
        <begin position="225"/>
        <end position="372"/>
    </location>
</feature>
<protein>
    <submittedName>
        <fullName evidence="2">Bacteroides conjugative transposon TraM protein</fullName>
    </submittedName>
</protein>
<dbReference type="InterPro" id="IPR055407">
    <property type="entry name" value="TraM_C"/>
</dbReference>
<organism evidence="2 3">
    <name type="scientific">Sphingobacterium spiritivorum</name>
    <name type="common">Flavobacterium spiritivorum</name>
    <dbReference type="NCBI Taxonomy" id="258"/>
    <lineage>
        <taxon>Bacteria</taxon>
        <taxon>Pseudomonadati</taxon>
        <taxon>Bacteroidota</taxon>
        <taxon>Sphingobacteriia</taxon>
        <taxon>Sphingobacteriales</taxon>
        <taxon>Sphingobacteriaceae</taxon>
        <taxon>Sphingobacterium</taxon>
    </lineage>
</organism>
<evidence type="ECO:0000259" key="1">
    <source>
        <dbReference type="Pfam" id="PF12508"/>
    </source>
</evidence>
<dbReference type="NCBIfam" id="TIGR03779">
    <property type="entry name" value="Bac_Flav_CT_M"/>
    <property type="match status" value="1"/>
</dbReference>
<sequence length="387" mass="44347">MKINFRQPRYVLPLIALPFLCLFFYVYQTGFAKEEAPQQEGDPLQGQIADVSEDVKNRALSDKLAAYREQYRRGDGYTAIGQLQEERAEQFRFDELYNEEEKRKLDSIERALKNQRPVSVSGDSENDDQDRALQQALSSLQRKPEPIRETPDKTDPMELFRKQMAYADSMARANDPDEQAARMERERMEEAKKELENQPRLSVSKYGTGQGTFNTIRPENDNTFIQAIVDENMTGYADSRLRIRLMDDLLVGPHVVKKGTHVFAKISGFSGQRVLLTITSIMYGNNILPVRLEIYDNDGSPGLYVPASAFREFSRELGGNTTQGVTLQQQAENNSQLVMSAIQRMFQSTTTAVSKHIRKNRAKLKYNTMVYLIDPQALRQSQQNYKQ</sequence>
<proteinExistence type="predicted"/>
<dbReference type="AlphaFoldDB" id="A0A380CVC3"/>
<gene>
    <name evidence="2" type="ORF">NCTC11388_04431</name>
</gene>
<dbReference type="EMBL" id="UGYW01000002">
    <property type="protein sequence ID" value="SUJ28770.1"/>
    <property type="molecule type" value="Genomic_DNA"/>
</dbReference>
<name>A0A380CVC3_SPHSI</name>
<accession>A0A380CVC3</accession>
<dbReference type="RefSeq" id="WP_003005505.1">
    <property type="nucleotide sequence ID" value="NZ_CP068082.1"/>
</dbReference>
<dbReference type="Proteomes" id="UP000254893">
    <property type="component" value="Unassembled WGS sequence"/>
</dbReference>
<dbReference type="Pfam" id="PF12508">
    <property type="entry name" value="Transposon_TraM"/>
    <property type="match status" value="1"/>
</dbReference>
<reference evidence="2 3" key="1">
    <citation type="submission" date="2018-06" db="EMBL/GenBank/DDBJ databases">
        <authorList>
            <consortium name="Pathogen Informatics"/>
            <person name="Doyle S."/>
        </authorList>
    </citation>
    <scope>NUCLEOTIDE SEQUENCE [LARGE SCALE GENOMIC DNA]</scope>
    <source>
        <strain evidence="2 3">NCTC11388</strain>
    </source>
</reference>
<evidence type="ECO:0000313" key="3">
    <source>
        <dbReference type="Proteomes" id="UP000254893"/>
    </source>
</evidence>
<dbReference type="InterPro" id="IPR022187">
    <property type="entry name" value="Conjug_transposon_TraM"/>
</dbReference>